<dbReference type="InterPro" id="IPR029044">
    <property type="entry name" value="Nucleotide-diphossugar_trans"/>
</dbReference>
<protein>
    <submittedName>
        <fullName evidence="1">Glycosyl transferase</fullName>
    </submittedName>
</protein>
<gene>
    <name evidence="1" type="ORF">FYJ62_07310</name>
</gene>
<dbReference type="OrthoDB" id="9802881at2"/>
<comment type="caution">
    <text evidence="1">The sequence shown here is derived from an EMBL/GenBank/DDBJ whole genome shotgun (WGS) entry which is preliminary data.</text>
</comment>
<proteinExistence type="predicted"/>
<keyword evidence="2" id="KW-1185">Reference proteome</keyword>
<dbReference type="RefSeq" id="WP_154549050.1">
    <property type="nucleotide sequence ID" value="NZ_VUMX01000019.1"/>
</dbReference>
<dbReference type="Proteomes" id="UP000438120">
    <property type="component" value="Unassembled WGS sequence"/>
</dbReference>
<dbReference type="Gene3D" id="3.90.550.20">
    <property type="match status" value="1"/>
</dbReference>
<dbReference type="SUPFAM" id="SSF53448">
    <property type="entry name" value="Nucleotide-diphospho-sugar transferases"/>
    <property type="match status" value="1"/>
</dbReference>
<accession>A0A6A8MFD2</accession>
<dbReference type="InterPro" id="IPR008441">
    <property type="entry name" value="AfumC-like_glycosyl_Trfase"/>
</dbReference>
<organism evidence="1 2">
    <name type="scientific">Lactobacillus porci</name>
    <dbReference type="NCBI Taxonomy" id="2012477"/>
    <lineage>
        <taxon>Bacteria</taxon>
        <taxon>Bacillati</taxon>
        <taxon>Bacillota</taxon>
        <taxon>Bacilli</taxon>
        <taxon>Lactobacillales</taxon>
        <taxon>Lactobacillaceae</taxon>
        <taxon>Lactobacillus</taxon>
    </lineage>
</organism>
<reference evidence="1 2" key="1">
    <citation type="submission" date="2019-08" db="EMBL/GenBank/DDBJ databases">
        <title>In-depth cultivation of the pig gut microbiome towards novel bacterial diversity and tailored functional studies.</title>
        <authorList>
            <person name="Wylensek D."/>
            <person name="Hitch T.C.A."/>
            <person name="Clavel T."/>
        </authorList>
    </citation>
    <scope>NUCLEOTIDE SEQUENCE [LARGE SCALE GENOMIC DNA]</scope>
    <source>
        <strain evidence="1 2">Bifido-178-WT-2B</strain>
    </source>
</reference>
<dbReference type="GO" id="GO:0016757">
    <property type="term" value="F:glycosyltransferase activity"/>
    <property type="evidence" value="ECO:0007669"/>
    <property type="project" value="InterPro"/>
</dbReference>
<dbReference type="AlphaFoldDB" id="A0A6A8MFD2"/>
<evidence type="ECO:0000313" key="1">
    <source>
        <dbReference type="EMBL" id="MST87443.1"/>
    </source>
</evidence>
<name>A0A6A8MFD2_9LACO</name>
<dbReference type="EMBL" id="VUMX01000019">
    <property type="protein sequence ID" value="MST87443.1"/>
    <property type="molecule type" value="Genomic_DNA"/>
</dbReference>
<dbReference type="Pfam" id="PF05704">
    <property type="entry name" value="Caps_synth"/>
    <property type="match status" value="1"/>
</dbReference>
<evidence type="ECO:0000313" key="2">
    <source>
        <dbReference type="Proteomes" id="UP000438120"/>
    </source>
</evidence>
<keyword evidence="1" id="KW-0808">Transferase</keyword>
<sequence length="336" mass="39082">MNTRNANDKNARYYFKQQGGWSLVRRYARAGCLPLALNQLLALGGKHQGLEILRLSTQYRIREKLRRRYRQELQALVAHHSPNPSRGLKEEDKGVDYVWFCWLQGIHQAPEVVQKCYASARKAYEGRRQVVLITEKNYRNYVTFPQEIQDKIARGVIAGAHLADLIRLELLINYGGIWSDATVFYASRDLPDWLFKKELFAYQLLKPGRDGQALPMSNWLLVAPRLDRLLLITRDLLYSYWRDHDDLLDYYLFHAFFQLAVEACPQDWARVVPVDSSAPHQLGLRLFEPYDPRIWAAIARQTAIHKLSHKFPEEDFAKPATFYQQVVGQMKGACDD</sequence>